<dbReference type="Proteomes" id="UP000886501">
    <property type="component" value="Unassembled WGS sequence"/>
</dbReference>
<gene>
    <name evidence="1" type="ORF">BDM02DRAFT_2976165</name>
</gene>
<reference evidence="1" key="2">
    <citation type="journal article" date="2020" name="Nat. Commun.">
        <title>Large-scale genome sequencing of mycorrhizal fungi provides insights into the early evolution of symbiotic traits.</title>
        <authorList>
            <person name="Miyauchi S."/>
            <person name="Kiss E."/>
            <person name="Kuo A."/>
            <person name="Drula E."/>
            <person name="Kohler A."/>
            <person name="Sanchez-Garcia M."/>
            <person name="Morin E."/>
            <person name="Andreopoulos B."/>
            <person name="Barry K.W."/>
            <person name="Bonito G."/>
            <person name="Buee M."/>
            <person name="Carver A."/>
            <person name="Chen C."/>
            <person name="Cichocki N."/>
            <person name="Clum A."/>
            <person name="Culley D."/>
            <person name="Crous P.W."/>
            <person name="Fauchery L."/>
            <person name="Girlanda M."/>
            <person name="Hayes R.D."/>
            <person name="Keri Z."/>
            <person name="LaButti K."/>
            <person name="Lipzen A."/>
            <person name="Lombard V."/>
            <person name="Magnuson J."/>
            <person name="Maillard F."/>
            <person name="Murat C."/>
            <person name="Nolan M."/>
            <person name="Ohm R.A."/>
            <person name="Pangilinan J."/>
            <person name="Pereira M.F."/>
            <person name="Perotto S."/>
            <person name="Peter M."/>
            <person name="Pfister S."/>
            <person name="Riley R."/>
            <person name="Sitrit Y."/>
            <person name="Stielow J.B."/>
            <person name="Szollosi G."/>
            <person name="Zifcakova L."/>
            <person name="Stursova M."/>
            <person name="Spatafora J.W."/>
            <person name="Tedersoo L."/>
            <person name="Vaario L.M."/>
            <person name="Yamada A."/>
            <person name="Yan M."/>
            <person name="Wang P."/>
            <person name="Xu J."/>
            <person name="Bruns T."/>
            <person name="Baldrian P."/>
            <person name="Vilgalys R."/>
            <person name="Dunand C."/>
            <person name="Henrissat B."/>
            <person name="Grigoriev I.V."/>
            <person name="Hibbett D."/>
            <person name="Nagy L.G."/>
            <person name="Martin F.M."/>
        </authorList>
    </citation>
    <scope>NUCLEOTIDE SEQUENCE</scope>
    <source>
        <strain evidence="1">P2</strain>
    </source>
</reference>
<keyword evidence="2" id="KW-1185">Reference proteome</keyword>
<accession>A0ACB6ZAR6</accession>
<evidence type="ECO:0000313" key="2">
    <source>
        <dbReference type="Proteomes" id="UP000886501"/>
    </source>
</evidence>
<reference evidence="1" key="1">
    <citation type="submission" date="2019-10" db="EMBL/GenBank/DDBJ databases">
        <authorList>
            <consortium name="DOE Joint Genome Institute"/>
            <person name="Kuo A."/>
            <person name="Miyauchi S."/>
            <person name="Kiss E."/>
            <person name="Drula E."/>
            <person name="Kohler A."/>
            <person name="Sanchez-Garcia M."/>
            <person name="Andreopoulos B."/>
            <person name="Barry K.W."/>
            <person name="Bonito G."/>
            <person name="Buee M."/>
            <person name="Carver A."/>
            <person name="Chen C."/>
            <person name="Cichocki N."/>
            <person name="Clum A."/>
            <person name="Culley D."/>
            <person name="Crous P.W."/>
            <person name="Fauchery L."/>
            <person name="Girlanda M."/>
            <person name="Hayes R."/>
            <person name="Keri Z."/>
            <person name="Labutti K."/>
            <person name="Lipzen A."/>
            <person name="Lombard V."/>
            <person name="Magnuson J."/>
            <person name="Maillard F."/>
            <person name="Morin E."/>
            <person name="Murat C."/>
            <person name="Nolan M."/>
            <person name="Ohm R."/>
            <person name="Pangilinan J."/>
            <person name="Pereira M."/>
            <person name="Perotto S."/>
            <person name="Peter M."/>
            <person name="Riley R."/>
            <person name="Sitrit Y."/>
            <person name="Stielow B."/>
            <person name="Szollosi G."/>
            <person name="Zifcakova L."/>
            <person name="Stursova M."/>
            <person name="Spatafora J.W."/>
            <person name="Tedersoo L."/>
            <person name="Vaario L.-M."/>
            <person name="Yamada A."/>
            <person name="Yan M."/>
            <person name="Wang P."/>
            <person name="Xu J."/>
            <person name="Bruns T."/>
            <person name="Baldrian P."/>
            <person name="Vilgalys R."/>
            <person name="Henrissat B."/>
            <person name="Grigoriev I.V."/>
            <person name="Hibbett D."/>
            <person name="Nagy L.G."/>
            <person name="Martin F.M."/>
        </authorList>
    </citation>
    <scope>NUCLEOTIDE SEQUENCE</scope>
    <source>
        <strain evidence="1">P2</strain>
    </source>
</reference>
<evidence type="ECO:0000313" key="1">
    <source>
        <dbReference type="EMBL" id="KAF9646736.1"/>
    </source>
</evidence>
<sequence length="290" mass="32459">MTQQKKIHDQRCELVKPAEAAVLKDLPSAKAAEYRHGDRRGCLKGTRGPILGEIELWVTDPHKPPVYWLNGLAGTGKSTIAQTIAERIFADGQLGASFFCSRDFQDRSNLKFIFPTIAVQLAHNYPGFRSIFVPLIQSDPEIAHESLHNQIDKLIVRPLKKSSISTVIVIDALDECKDDEPASAILSVLGHFVSQIPNVKFFVTGRPEPRIREGFRLPLLAEATDVFVLHEVESSQINSDIQLFFRHNFSELKGRRRGLDDWPSGKQLNLLCEQAAGLFVYAVATIKFIC</sequence>
<protein>
    <submittedName>
        <fullName evidence="1">Uncharacterized protein</fullName>
    </submittedName>
</protein>
<name>A0ACB6ZAR6_THEGA</name>
<comment type="caution">
    <text evidence="1">The sequence shown here is derived from an EMBL/GenBank/DDBJ whole genome shotgun (WGS) entry which is preliminary data.</text>
</comment>
<organism evidence="1 2">
    <name type="scientific">Thelephora ganbajun</name>
    <name type="common">Ganba fungus</name>
    <dbReference type="NCBI Taxonomy" id="370292"/>
    <lineage>
        <taxon>Eukaryota</taxon>
        <taxon>Fungi</taxon>
        <taxon>Dikarya</taxon>
        <taxon>Basidiomycota</taxon>
        <taxon>Agaricomycotina</taxon>
        <taxon>Agaricomycetes</taxon>
        <taxon>Thelephorales</taxon>
        <taxon>Thelephoraceae</taxon>
        <taxon>Thelephora</taxon>
    </lineage>
</organism>
<proteinExistence type="predicted"/>
<dbReference type="EMBL" id="MU118050">
    <property type="protein sequence ID" value="KAF9646736.1"/>
    <property type="molecule type" value="Genomic_DNA"/>
</dbReference>